<name>A0A6M0RCR2_9CLOT</name>
<dbReference type="NCBIfam" id="NF047561">
    <property type="entry name" value="orf58_phage_fam"/>
    <property type="match status" value="1"/>
</dbReference>
<gene>
    <name evidence="1" type="ORF">FDF74_12670</name>
</gene>
<sequence>MSNELFGRKIEVYVGTRKWTSPELDIEFKTEFDTTPIPNEAECSLYNLAPNSREWFSKGRGLILNAGYGNNIGTIFDGVIAGSETKRDGVDIETTVKLIDVKGNYLNNRIGYTYGRGATSEYLIRNVLDCAGGMKPNILNLGRNLTYPRGFAAYGKILDVVKRLVKEADSKLIIHNSSISIMPNRNGIETGFLLNSKTGLISVDKIDKPDNISTHKIKMLLNHAIAPYSLLQIESDQLNGTVLVISGKHDSSFTTEVEVRTL</sequence>
<organism evidence="1 2">
    <name type="scientific">Clostridium niameyense</name>
    <dbReference type="NCBI Taxonomy" id="1622073"/>
    <lineage>
        <taxon>Bacteria</taxon>
        <taxon>Bacillati</taxon>
        <taxon>Bacillota</taxon>
        <taxon>Clostridia</taxon>
        <taxon>Eubacteriales</taxon>
        <taxon>Clostridiaceae</taxon>
        <taxon>Clostridium</taxon>
    </lineage>
</organism>
<protein>
    <submittedName>
        <fullName evidence="1">Uncharacterized protein</fullName>
    </submittedName>
</protein>
<dbReference type="AlphaFoldDB" id="A0A6M0RCR2"/>
<evidence type="ECO:0000313" key="2">
    <source>
        <dbReference type="Proteomes" id="UP000473885"/>
    </source>
</evidence>
<dbReference type="RefSeq" id="WP_163250043.1">
    <property type="nucleotide sequence ID" value="NZ_SXDP01000021.1"/>
</dbReference>
<dbReference type="EMBL" id="SXDP01000021">
    <property type="protein sequence ID" value="NEZ48024.1"/>
    <property type="molecule type" value="Genomic_DNA"/>
</dbReference>
<comment type="caution">
    <text evidence="1">The sequence shown here is derived from an EMBL/GenBank/DDBJ whole genome shotgun (WGS) entry which is preliminary data.</text>
</comment>
<accession>A0A6M0RCR2</accession>
<keyword evidence="2" id="KW-1185">Reference proteome</keyword>
<evidence type="ECO:0000313" key="1">
    <source>
        <dbReference type="EMBL" id="NEZ48024.1"/>
    </source>
</evidence>
<dbReference type="Proteomes" id="UP000473885">
    <property type="component" value="Unassembled WGS sequence"/>
</dbReference>
<proteinExistence type="predicted"/>
<reference evidence="1 2" key="1">
    <citation type="submission" date="2019-04" db="EMBL/GenBank/DDBJ databases">
        <title>Genome sequencing of Clostridium botulinum Groups I-IV and Clostridium butyricum.</title>
        <authorList>
            <person name="Brunt J."/>
            <person name="Van Vliet A.H.M."/>
            <person name="Stringer S.C."/>
            <person name="Carter A.T."/>
            <person name="Peck M.W."/>
        </authorList>
    </citation>
    <scope>NUCLEOTIDE SEQUENCE [LARGE SCALE GENOMIC DNA]</scope>
    <source>
        <strain evidence="1 2">IFR 18/094</strain>
    </source>
</reference>